<comment type="caution">
    <text evidence="1">The sequence shown here is derived from an EMBL/GenBank/DDBJ whole genome shotgun (WGS) entry which is preliminary data.</text>
</comment>
<proteinExistence type="predicted"/>
<protein>
    <submittedName>
        <fullName evidence="1">Uncharacterized protein</fullName>
    </submittedName>
</protein>
<organism evidence="1 2">
    <name type="scientific">Rhizophagus clarus</name>
    <dbReference type="NCBI Taxonomy" id="94130"/>
    <lineage>
        <taxon>Eukaryota</taxon>
        <taxon>Fungi</taxon>
        <taxon>Fungi incertae sedis</taxon>
        <taxon>Mucoromycota</taxon>
        <taxon>Glomeromycotina</taxon>
        <taxon>Glomeromycetes</taxon>
        <taxon>Glomerales</taxon>
        <taxon>Glomeraceae</taxon>
        <taxon>Rhizophagus</taxon>
    </lineage>
</organism>
<evidence type="ECO:0000313" key="1">
    <source>
        <dbReference type="EMBL" id="GES85875.1"/>
    </source>
</evidence>
<sequence>MNQNNSLHTNFDGFDNYHYIMAKQPSNSMYNNLDDSPFTVTPFPSYTTSCCEQQPISLNGYDNIMQSYSTNHESHINIDVNEQNLSQTYLQNHSQNIYDNLSQINHFETIKFEIPGYEVTIRPTNLNNNLGLHYTPAVMLAESFKDPQNNNTIINQSDHIPAQGVSNKDKKVKFILTYLPSIASINNDDDKRPIPRKAEKVIVSFDDDSAEGIKRLVEKAFPQLKYGDWGFFKCESPKSVSAEAGRRSKSHNLVPVDLPRTFNELKR</sequence>
<dbReference type="Proteomes" id="UP000615446">
    <property type="component" value="Unassembled WGS sequence"/>
</dbReference>
<gene>
    <name evidence="1" type="ORF">RCL2_001297100</name>
</gene>
<reference evidence="1" key="1">
    <citation type="submission" date="2019-10" db="EMBL/GenBank/DDBJ databases">
        <title>Conservation and host-specific expression of non-tandemly repeated heterogenous ribosome RNA gene in arbuscular mycorrhizal fungi.</title>
        <authorList>
            <person name="Maeda T."/>
            <person name="Kobayashi Y."/>
            <person name="Nakagawa T."/>
            <person name="Ezawa T."/>
            <person name="Yamaguchi K."/>
            <person name="Bino T."/>
            <person name="Nishimoto Y."/>
            <person name="Shigenobu S."/>
            <person name="Kawaguchi M."/>
        </authorList>
    </citation>
    <scope>NUCLEOTIDE SEQUENCE</scope>
    <source>
        <strain evidence="1">HR1</strain>
    </source>
</reference>
<accession>A0A8H3LHM5</accession>
<dbReference type="EMBL" id="BLAL01000158">
    <property type="protein sequence ID" value="GES85875.1"/>
    <property type="molecule type" value="Genomic_DNA"/>
</dbReference>
<name>A0A8H3LHM5_9GLOM</name>
<evidence type="ECO:0000313" key="2">
    <source>
        <dbReference type="Proteomes" id="UP000615446"/>
    </source>
</evidence>
<dbReference type="AlphaFoldDB" id="A0A8H3LHM5"/>